<protein>
    <submittedName>
        <fullName evidence="1">Uncharacterized protein</fullName>
    </submittedName>
</protein>
<evidence type="ECO:0000313" key="2">
    <source>
        <dbReference type="Proteomes" id="UP001482620"/>
    </source>
</evidence>
<evidence type="ECO:0000313" key="1">
    <source>
        <dbReference type="EMBL" id="MEQ2247648.1"/>
    </source>
</evidence>
<keyword evidence="2" id="KW-1185">Reference proteome</keyword>
<name>A0ABV0UTZ5_9TELE</name>
<organism evidence="1 2">
    <name type="scientific">Ilyodon furcidens</name>
    <name type="common">goldbreast splitfin</name>
    <dbReference type="NCBI Taxonomy" id="33524"/>
    <lineage>
        <taxon>Eukaryota</taxon>
        <taxon>Metazoa</taxon>
        <taxon>Chordata</taxon>
        <taxon>Craniata</taxon>
        <taxon>Vertebrata</taxon>
        <taxon>Euteleostomi</taxon>
        <taxon>Actinopterygii</taxon>
        <taxon>Neopterygii</taxon>
        <taxon>Teleostei</taxon>
        <taxon>Neoteleostei</taxon>
        <taxon>Acanthomorphata</taxon>
        <taxon>Ovalentaria</taxon>
        <taxon>Atherinomorphae</taxon>
        <taxon>Cyprinodontiformes</taxon>
        <taxon>Goodeidae</taxon>
        <taxon>Ilyodon</taxon>
    </lineage>
</organism>
<accession>A0ABV0UTZ5</accession>
<reference evidence="1 2" key="1">
    <citation type="submission" date="2021-06" db="EMBL/GenBank/DDBJ databases">
        <authorList>
            <person name="Palmer J.M."/>
        </authorList>
    </citation>
    <scope>NUCLEOTIDE SEQUENCE [LARGE SCALE GENOMIC DNA]</scope>
    <source>
        <strain evidence="2">if_2019</strain>
        <tissue evidence="1">Muscle</tissue>
    </source>
</reference>
<gene>
    <name evidence="1" type="ORF">ILYODFUR_011361</name>
</gene>
<dbReference type="Proteomes" id="UP001482620">
    <property type="component" value="Unassembled WGS sequence"/>
</dbReference>
<comment type="caution">
    <text evidence="1">The sequence shown here is derived from an EMBL/GenBank/DDBJ whole genome shotgun (WGS) entry which is preliminary data.</text>
</comment>
<sequence length="100" mass="11393">MQPPPRKVKVTQELKNTHTEQMTRLHFKHQTECDLLEDMSLSQLFSRHSQEAAPAVCDQIGRLLQGFWRVNKVQVSLVGHCVSQLNTCDHNVSVVSVGER</sequence>
<dbReference type="EMBL" id="JAHRIQ010081954">
    <property type="protein sequence ID" value="MEQ2247648.1"/>
    <property type="molecule type" value="Genomic_DNA"/>
</dbReference>
<proteinExistence type="predicted"/>